<dbReference type="EMBL" id="JBHSQJ010000251">
    <property type="protein sequence ID" value="MFC5911797.1"/>
    <property type="molecule type" value="Genomic_DNA"/>
</dbReference>
<keyword evidence="1" id="KW-0732">Signal</keyword>
<proteinExistence type="predicted"/>
<protein>
    <recommendedName>
        <fullName evidence="4">Peptidase inhibitor family I36 protein</fullName>
    </recommendedName>
</protein>
<name>A0ABW1GDU1_9ACTN</name>
<gene>
    <name evidence="2" type="ORF">ACFP3V_31905</name>
</gene>
<evidence type="ECO:0000256" key="1">
    <source>
        <dbReference type="SAM" id="SignalP"/>
    </source>
</evidence>
<dbReference type="RefSeq" id="WP_380591369.1">
    <property type="nucleotide sequence ID" value="NZ_JBHSQJ010000251.1"/>
</dbReference>
<evidence type="ECO:0000313" key="2">
    <source>
        <dbReference type="EMBL" id="MFC5911797.1"/>
    </source>
</evidence>
<comment type="caution">
    <text evidence="2">The sequence shown here is derived from an EMBL/GenBank/DDBJ whole genome shotgun (WGS) entry which is preliminary data.</text>
</comment>
<sequence>MKRNLARAVIAGTAGAAWLFGMTSSAYAAGPGGVEACPSNTVCLYYNSPAYGWGSFEHWTSGGYSLSDYTFRDYGNGRGYNVTVANNAAGFVNNTGVEWGVYTQGGAVQYLDPYSSGALNGNIANQDAYLHD</sequence>
<feature type="signal peptide" evidence="1">
    <location>
        <begin position="1"/>
        <end position="28"/>
    </location>
</feature>
<accession>A0ABW1GDU1</accession>
<evidence type="ECO:0000313" key="3">
    <source>
        <dbReference type="Proteomes" id="UP001596174"/>
    </source>
</evidence>
<reference evidence="3" key="1">
    <citation type="journal article" date="2019" name="Int. J. Syst. Evol. Microbiol.">
        <title>The Global Catalogue of Microorganisms (GCM) 10K type strain sequencing project: providing services to taxonomists for standard genome sequencing and annotation.</title>
        <authorList>
            <consortium name="The Broad Institute Genomics Platform"/>
            <consortium name="The Broad Institute Genome Sequencing Center for Infectious Disease"/>
            <person name="Wu L."/>
            <person name="Ma J."/>
        </authorList>
    </citation>
    <scope>NUCLEOTIDE SEQUENCE [LARGE SCALE GENOMIC DNA]</scope>
    <source>
        <strain evidence="3">JCM 4816</strain>
    </source>
</reference>
<organism evidence="2 3">
    <name type="scientific">Streptacidiphilus monticola</name>
    <dbReference type="NCBI Taxonomy" id="2161674"/>
    <lineage>
        <taxon>Bacteria</taxon>
        <taxon>Bacillati</taxon>
        <taxon>Actinomycetota</taxon>
        <taxon>Actinomycetes</taxon>
        <taxon>Kitasatosporales</taxon>
        <taxon>Streptomycetaceae</taxon>
        <taxon>Streptacidiphilus</taxon>
    </lineage>
</organism>
<dbReference type="Proteomes" id="UP001596174">
    <property type="component" value="Unassembled WGS sequence"/>
</dbReference>
<feature type="chain" id="PRO_5045378372" description="Peptidase inhibitor family I36 protein" evidence="1">
    <location>
        <begin position="29"/>
        <end position="132"/>
    </location>
</feature>
<evidence type="ECO:0008006" key="4">
    <source>
        <dbReference type="Google" id="ProtNLM"/>
    </source>
</evidence>
<keyword evidence="3" id="KW-1185">Reference proteome</keyword>